<evidence type="ECO:0000313" key="3">
    <source>
        <dbReference type="EMBL" id="RHY88584.1"/>
    </source>
</evidence>
<evidence type="ECO:0000313" key="4">
    <source>
        <dbReference type="EMBL" id="RHZ25471.1"/>
    </source>
</evidence>
<dbReference type="InterPro" id="IPR036034">
    <property type="entry name" value="PDZ_sf"/>
</dbReference>
<accession>A0A3R7E3L3</accession>
<dbReference type="SMART" id="SM00228">
    <property type="entry name" value="PDZ"/>
    <property type="match status" value="1"/>
</dbReference>
<evidence type="ECO:0000313" key="5">
    <source>
        <dbReference type="Proteomes" id="UP000285430"/>
    </source>
</evidence>
<feature type="region of interest" description="Disordered" evidence="1">
    <location>
        <begin position="193"/>
        <end position="213"/>
    </location>
</feature>
<sequence>MSDPFAGFGVFASSTPGARQGNGNSSNFMTTPVAPLYQQQGQPQLTKQPSLNQNIMSQFQTSSSTIQTNSNGPARTQYMTTQPPAVSSTFNPSPLATSSVQQHNPFADSPAVTPAYPFASQVSSSSVVTNPFGDPFGTHTPPPPLSTAIYQHQQQHFNAAPMSQFTTCPSATVQDFDPFSPKGSTPHLPFDFPVQTTSSPRQPSFTRATQENSRRPLDIAAYATATATPQRRTSVKDMLEAEAAVNKMSLGAKKVSSNDNGFSISNTSDIFAANTFANLDDDFNPRSPANGSRRNSVDLDGGPQLTRAPSQELDDDMEEDEYEVMFDYGSKLGVLMERMDVYVKDNMQDQKRELAVVKLVVEGGAADRIGVKVGSVIRGINHKDMEHESYNTVLELIKTAPRPMTIRLKERNESKETSQGAVLTRISSGTFSVGNLTAGNAKWDSKYFAFGGAKMDVLQLFVSRAAYHECVIALYEKRQVSTQIQSFRLYRDHKLSPIKSKIYKGYGNLHYFSLTVPSLRFVAAKFASENYDTIKNMWQIAFEAIEKKKRQAY</sequence>
<dbReference type="InterPro" id="IPR001478">
    <property type="entry name" value="PDZ"/>
</dbReference>
<feature type="compositionally biased region" description="Polar residues" evidence="1">
    <location>
        <begin position="194"/>
        <end position="211"/>
    </location>
</feature>
<dbReference type="PROSITE" id="PS50106">
    <property type="entry name" value="PDZ"/>
    <property type="match status" value="1"/>
</dbReference>
<dbReference type="Proteomes" id="UP000285430">
    <property type="component" value="Unassembled WGS sequence"/>
</dbReference>
<evidence type="ECO:0000313" key="6">
    <source>
        <dbReference type="Proteomes" id="UP000285712"/>
    </source>
</evidence>
<dbReference type="SUPFAM" id="SSF50156">
    <property type="entry name" value="PDZ domain-like"/>
    <property type="match status" value="1"/>
</dbReference>
<dbReference type="Gene3D" id="2.30.42.10">
    <property type="match status" value="1"/>
</dbReference>
<organism evidence="3 6">
    <name type="scientific">Aphanomyces astaci</name>
    <name type="common">Crayfish plague agent</name>
    <dbReference type="NCBI Taxonomy" id="112090"/>
    <lineage>
        <taxon>Eukaryota</taxon>
        <taxon>Sar</taxon>
        <taxon>Stramenopiles</taxon>
        <taxon>Oomycota</taxon>
        <taxon>Saprolegniomycetes</taxon>
        <taxon>Saprolegniales</taxon>
        <taxon>Verrucalvaceae</taxon>
        <taxon>Aphanomyces</taxon>
    </lineage>
</organism>
<dbReference type="VEuPathDB" id="FungiDB:H257_06431"/>
<proteinExistence type="predicted"/>
<dbReference type="Proteomes" id="UP000285712">
    <property type="component" value="Unassembled WGS sequence"/>
</dbReference>
<protein>
    <recommendedName>
        <fullName evidence="2">PDZ domain-containing protein</fullName>
    </recommendedName>
</protein>
<gene>
    <name evidence="3" type="ORF">DYB35_007405</name>
    <name evidence="4" type="ORF">DYB37_007608</name>
</gene>
<evidence type="ECO:0000259" key="2">
    <source>
        <dbReference type="PROSITE" id="PS50106"/>
    </source>
</evidence>
<feature type="region of interest" description="Disordered" evidence="1">
    <location>
        <begin position="83"/>
        <end position="102"/>
    </location>
</feature>
<feature type="domain" description="PDZ" evidence="2">
    <location>
        <begin position="323"/>
        <end position="412"/>
    </location>
</feature>
<comment type="caution">
    <text evidence="3">The sequence shown here is derived from an EMBL/GenBank/DDBJ whole genome shotgun (WGS) entry which is preliminary data.</text>
</comment>
<dbReference type="EMBL" id="QUTG01004308">
    <property type="protein sequence ID" value="RHY88584.1"/>
    <property type="molecule type" value="Genomic_DNA"/>
</dbReference>
<evidence type="ECO:0000256" key="1">
    <source>
        <dbReference type="SAM" id="MobiDB-lite"/>
    </source>
</evidence>
<feature type="region of interest" description="Disordered" evidence="1">
    <location>
        <begin position="282"/>
        <end position="318"/>
    </location>
</feature>
<dbReference type="EMBL" id="QUTH01002529">
    <property type="protein sequence ID" value="RHZ25471.1"/>
    <property type="molecule type" value="Genomic_DNA"/>
</dbReference>
<reference evidence="5 6" key="1">
    <citation type="submission" date="2018-08" db="EMBL/GenBank/DDBJ databases">
        <title>Aphanomyces genome sequencing and annotation.</title>
        <authorList>
            <person name="Minardi D."/>
            <person name="Oidtmann B."/>
            <person name="Van Der Giezen M."/>
            <person name="Studholme D.J."/>
        </authorList>
    </citation>
    <scope>NUCLEOTIDE SEQUENCE [LARGE SCALE GENOMIC DNA]</scope>
    <source>
        <strain evidence="4 5">Da</strain>
        <strain evidence="3 6">Sv</strain>
    </source>
</reference>
<name>A0A3R7E3L3_APHAT</name>
<dbReference type="AlphaFoldDB" id="A0A3R7E3L3"/>